<dbReference type="Gene3D" id="3.30.450.20">
    <property type="entry name" value="PAS domain"/>
    <property type="match status" value="1"/>
</dbReference>
<evidence type="ECO:0000313" key="9">
    <source>
        <dbReference type="Proteomes" id="UP000236755"/>
    </source>
</evidence>
<keyword evidence="9" id="KW-1185">Reference proteome</keyword>
<dbReference type="GO" id="GO:0004673">
    <property type="term" value="F:protein histidine kinase activity"/>
    <property type="evidence" value="ECO:0007669"/>
    <property type="project" value="UniProtKB-EC"/>
</dbReference>
<dbReference type="NCBIfam" id="TIGR00229">
    <property type="entry name" value="sensory_box"/>
    <property type="match status" value="1"/>
</dbReference>
<keyword evidence="5" id="KW-0418">Kinase</keyword>
<dbReference type="InterPro" id="IPR035965">
    <property type="entry name" value="PAS-like_dom_sf"/>
</dbReference>
<dbReference type="PRINTS" id="PR00344">
    <property type="entry name" value="BCTRLSENSOR"/>
</dbReference>
<dbReference type="EC" id="2.7.13.3" evidence="2"/>
<sequence length="359" mass="40126">MTDEPSVKRVADDAETRYQTLISHVRDAIVEFEFVDGKPLVCHVNDAFVDVFGYESAKLEGESLDDRIVPDWNRAEATRLNERTAAGEVNYQQVRRETADGLRTFLYRGVPYGDEAIAADGMAIYTDLTEITRQKRQLQVMNRVLRHNLRNAVNVITGNMTRLLNALDDQTSEQVDAAAKVEHAAHELETLTQEAIDIESVITAESVDTVIDCVPLIQRVVTDYRQRYPSAEIRMTLPDSMLVSADSRLRRAIESLVTNAIEHNPAATPYVHVQVTDNGPNGWVEIYVDDDGPQIPADERTVIRGDANIEPTHHGSGLGLWLVKWTVELYGGELSFETSSLGGNSVRLRLLRGDHDAME</sequence>
<evidence type="ECO:0000256" key="4">
    <source>
        <dbReference type="ARBA" id="ARBA00022741"/>
    </source>
</evidence>
<dbReference type="STRING" id="555874.SAMN04488065_1413"/>
<dbReference type="Pfam" id="PF02518">
    <property type="entry name" value="HATPase_c"/>
    <property type="match status" value="1"/>
</dbReference>
<dbReference type="SUPFAM" id="SSF55874">
    <property type="entry name" value="ATPase domain of HSP90 chaperone/DNA topoisomerase II/histidine kinase"/>
    <property type="match status" value="1"/>
</dbReference>
<organism evidence="8 9">
    <name type="scientific">Haloplanus vescus</name>
    <dbReference type="NCBI Taxonomy" id="555874"/>
    <lineage>
        <taxon>Archaea</taxon>
        <taxon>Methanobacteriati</taxon>
        <taxon>Methanobacteriota</taxon>
        <taxon>Stenosarchaea group</taxon>
        <taxon>Halobacteria</taxon>
        <taxon>Halobacteriales</taxon>
        <taxon>Haloferacaceae</taxon>
        <taxon>Haloplanus</taxon>
    </lineage>
</organism>
<gene>
    <name evidence="8" type="ORF">SAMN04488065_1413</name>
</gene>
<evidence type="ECO:0000256" key="6">
    <source>
        <dbReference type="ARBA" id="ARBA00022840"/>
    </source>
</evidence>
<dbReference type="Proteomes" id="UP000236755">
    <property type="component" value="Unassembled WGS sequence"/>
</dbReference>
<protein>
    <recommendedName>
        <fullName evidence="2">histidine kinase</fullName>
        <ecNumber evidence="2">2.7.13.3</ecNumber>
    </recommendedName>
</protein>
<dbReference type="InterPro" id="IPR000014">
    <property type="entry name" value="PAS"/>
</dbReference>
<evidence type="ECO:0000313" key="8">
    <source>
        <dbReference type="EMBL" id="SDZ95557.1"/>
    </source>
</evidence>
<dbReference type="SMART" id="SM00387">
    <property type="entry name" value="HATPase_c"/>
    <property type="match status" value="1"/>
</dbReference>
<dbReference type="GO" id="GO:0005524">
    <property type="term" value="F:ATP binding"/>
    <property type="evidence" value="ECO:0007669"/>
    <property type="project" value="UniProtKB-KW"/>
</dbReference>
<dbReference type="AlphaFoldDB" id="A0A1H3X831"/>
<dbReference type="PROSITE" id="PS50109">
    <property type="entry name" value="HIS_KIN"/>
    <property type="match status" value="1"/>
</dbReference>
<dbReference type="SUPFAM" id="SSF55785">
    <property type="entry name" value="PYP-like sensor domain (PAS domain)"/>
    <property type="match status" value="1"/>
</dbReference>
<keyword evidence="4" id="KW-0547">Nucleotide-binding</keyword>
<accession>A0A1H3X831</accession>
<dbReference type="InterPro" id="IPR036890">
    <property type="entry name" value="HATPase_C_sf"/>
</dbReference>
<name>A0A1H3X831_9EURY</name>
<dbReference type="InterPro" id="IPR050980">
    <property type="entry name" value="2C_sensor_his_kinase"/>
</dbReference>
<evidence type="ECO:0000256" key="1">
    <source>
        <dbReference type="ARBA" id="ARBA00000085"/>
    </source>
</evidence>
<dbReference type="RefSeq" id="WP_092633255.1">
    <property type="nucleotide sequence ID" value="NZ_FNQT01000001.1"/>
</dbReference>
<keyword evidence="6" id="KW-0067">ATP-binding</keyword>
<dbReference type="InterPro" id="IPR005467">
    <property type="entry name" value="His_kinase_dom"/>
</dbReference>
<dbReference type="EMBL" id="FNQT01000001">
    <property type="protein sequence ID" value="SDZ95557.1"/>
    <property type="molecule type" value="Genomic_DNA"/>
</dbReference>
<keyword evidence="3" id="KW-0808">Transferase</keyword>
<reference evidence="8 9" key="1">
    <citation type="submission" date="2016-10" db="EMBL/GenBank/DDBJ databases">
        <authorList>
            <person name="de Groot N.N."/>
        </authorList>
    </citation>
    <scope>NUCLEOTIDE SEQUENCE [LARGE SCALE GENOMIC DNA]</scope>
    <source>
        <strain evidence="8 9">CGMCC 1.8712</strain>
    </source>
</reference>
<comment type="catalytic activity">
    <reaction evidence="1">
        <text>ATP + protein L-histidine = ADP + protein N-phospho-L-histidine.</text>
        <dbReference type="EC" id="2.7.13.3"/>
    </reaction>
</comment>
<dbReference type="InterPro" id="IPR003594">
    <property type="entry name" value="HATPase_dom"/>
</dbReference>
<dbReference type="Gene3D" id="3.30.565.10">
    <property type="entry name" value="Histidine kinase-like ATPase, C-terminal domain"/>
    <property type="match status" value="1"/>
</dbReference>
<feature type="domain" description="Histidine kinase" evidence="7">
    <location>
        <begin position="144"/>
        <end position="354"/>
    </location>
</feature>
<dbReference type="PANTHER" id="PTHR44936">
    <property type="entry name" value="SENSOR PROTEIN CREC"/>
    <property type="match status" value="1"/>
</dbReference>
<evidence type="ECO:0000256" key="3">
    <source>
        <dbReference type="ARBA" id="ARBA00022679"/>
    </source>
</evidence>
<dbReference type="PANTHER" id="PTHR44936:SF10">
    <property type="entry name" value="SENSOR PROTEIN RSTB"/>
    <property type="match status" value="1"/>
</dbReference>
<evidence type="ECO:0000256" key="5">
    <source>
        <dbReference type="ARBA" id="ARBA00022777"/>
    </source>
</evidence>
<proteinExistence type="predicted"/>
<dbReference type="InterPro" id="IPR004358">
    <property type="entry name" value="Sig_transdc_His_kin-like_C"/>
</dbReference>
<dbReference type="OrthoDB" id="230688at2157"/>
<evidence type="ECO:0000259" key="7">
    <source>
        <dbReference type="PROSITE" id="PS50109"/>
    </source>
</evidence>
<evidence type="ECO:0000256" key="2">
    <source>
        <dbReference type="ARBA" id="ARBA00012438"/>
    </source>
</evidence>
<dbReference type="Pfam" id="PF13188">
    <property type="entry name" value="PAS_8"/>
    <property type="match status" value="1"/>
</dbReference>